<dbReference type="InterPro" id="IPR050271">
    <property type="entry name" value="UDP-glycosyltransferase"/>
</dbReference>
<proteinExistence type="inferred from homology"/>
<keyword evidence="8 11" id="KW-0472">Membrane</keyword>
<keyword evidence="6 11" id="KW-0732">Signal</keyword>
<evidence type="ECO:0000256" key="3">
    <source>
        <dbReference type="ARBA" id="ARBA00022676"/>
    </source>
</evidence>
<dbReference type="GO" id="GO:0015020">
    <property type="term" value="F:glucuronosyltransferase activity"/>
    <property type="evidence" value="ECO:0007669"/>
    <property type="project" value="UniProtKB-EC"/>
</dbReference>
<keyword evidence="5 11" id="KW-0812">Transmembrane</keyword>
<dbReference type="Proteomes" id="UP001175271">
    <property type="component" value="Unassembled WGS sequence"/>
</dbReference>
<feature type="chain" id="PRO_5041485563" description="UDP-glucuronosyltransferase" evidence="11">
    <location>
        <begin position="18"/>
        <end position="525"/>
    </location>
</feature>
<dbReference type="CDD" id="cd03784">
    <property type="entry name" value="GT1_Gtf-like"/>
    <property type="match status" value="1"/>
</dbReference>
<evidence type="ECO:0000313" key="12">
    <source>
        <dbReference type="EMBL" id="KAK0398016.1"/>
    </source>
</evidence>
<dbReference type="PANTHER" id="PTHR48043:SF23">
    <property type="entry name" value="UDP-GLUCURONOSYLTRANSFERASE"/>
    <property type="match status" value="1"/>
</dbReference>
<evidence type="ECO:0000313" key="13">
    <source>
        <dbReference type="Proteomes" id="UP001175271"/>
    </source>
</evidence>
<dbReference type="EC" id="2.4.1.17" evidence="11"/>
<keyword evidence="13" id="KW-1185">Reference proteome</keyword>
<evidence type="ECO:0000256" key="5">
    <source>
        <dbReference type="ARBA" id="ARBA00022692"/>
    </source>
</evidence>
<evidence type="ECO:0000256" key="7">
    <source>
        <dbReference type="ARBA" id="ARBA00022989"/>
    </source>
</evidence>
<evidence type="ECO:0000256" key="10">
    <source>
        <dbReference type="RuleBase" id="RU003718"/>
    </source>
</evidence>
<keyword evidence="3 10" id="KW-0328">Glycosyltransferase</keyword>
<gene>
    <name evidence="12" type="ORF">QR680_002387</name>
</gene>
<keyword evidence="7 11" id="KW-1133">Transmembrane helix</keyword>
<dbReference type="SUPFAM" id="SSF53756">
    <property type="entry name" value="UDP-Glycosyltransferase/glycogen phosphorylase"/>
    <property type="match status" value="1"/>
</dbReference>
<evidence type="ECO:0000256" key="2">
    <source>
        <dbReference type="ARBA" id="ARBA00009995"/>
    </source>
</evidence>
<sequence>MRLVCLLILALASLCSGYKVLVFAPRLGHSHVSFLGTVADVLVKSGFDVTVLLADLHPSVTTNGTKLAKTLSVKAPPEITSYLGAGGDISEFIWNAETRNPLDQIELYKTTRWMFSTYCRNLYEQTDLIEQLKEEKFDIVISEAFDVCIFGAIKKLGIKANIIVSSTILLENTYLDVGVPLFPSFVPGLFASSTDRMTFVEKVKNAIGMGIVAYYGADVLEGIQELSTEKFGEYATDIKKELSDSSFVLVNSDPLLDFAHPTLEKVVHIGGIAVQKATPLSEQWNEILAKRTKNVLISFGSVAPSRAMPQNIKSEFLKMTRAFPDTTFIWKYEKPEDKISEGIANLVETQWMPQTNLLNDPRMTLFITHGGMASVMESATGGVPMLVIPIFADQMRNSKMVVRGGIGLDVSKHDIPGSDLLIKTVRQLVQDNTFKENAERLANMMKNRPTPVRELLVNHVKFAAEFGKLPNLRPVSVDMSLFEYLFLDVISALLVFVLSVATASFLVIRLFCRFAFSRAVKTKSD</sequence>
<comment type="catalytic activity">
    <reaction evidence="9 11">
        <text>glucuronate acceptor + UDP-alpha-D-glucuronate = acceptor beta-D-glucuronoside + UDP + H(+)</text>
        <dbReference type="Rhea" id="RHEA:21032"/>
        <dbReference type="ChEBI" id="CHEBI:15378"/>
        <dbReference type="ChEBI" id="CHEBI:58052"/>
        <dbReference type="ChEBI" id="CHEBI:58223"/>
        <dbReference type="ChEBI" id="CHEBI:132367"/>
        <dbReference type="ChEBI" id="CHEBI:132368"/>
        <dbReference type="EC" id="2.4.1.17"/>
    </reaction>
</comment>
<dbReference type="Gene3D" id="3.40.50.2000">
    <property type="entry name" value="Glycogen Phosphorylase B"/>
    <property type="match status" value="2"/>
</dbReference>
<dbReference type="Pfam" id="PF00201">
    <property type="entry name" value="UDPGT"/>
    <property type="match status" value="1"/>
</dbReference>
<dbReference type="PANTHER" id="PTHR48043">
    <property type="entry name" value="EG:EG0003.4 PROTEIN-RELATED"/>
    <property type="match status" value="1"/>
</dbReference>
<evidence type="ECO:0000256" key="1">
    <source>
        <dbReference type="ARBA" id="ARBA00004167"/>
    </source>
</evidence>
<comment type="caution">
    <text evidence="12">The sequence shown here is derived from an EMBL/GenBank/DDBJ whole genome shotgun (WGS) entry which is preliminary data.</text>
</comment>
<dbReference type="EMBL" id="JAUCMV010000005">
    <property type="protein sequence ID" value="KAK0398016.1"/>
    <property type="molecule type" value="Genomic_DNA"/>
</dbReference>
<protein>
    <recommendedName>
        <fullName evidence="11">UDP-glucuronosyltransferase</fullName>
        <ecNumber evidence="11">2.4.1.17</ecNumber>
    </recommendedName>
</protein>
<evidence type="ECO:0000256" key="8">
    <source>
        <dbReference type="ARBA" id="ARBA00023136"/>
    </source>
</evidence>
<keyword evidence="4 10" id="KW-0808">Transferase</keyword>
<dbReference type="AlphaFoldDB" id="A0AA39H2I7"/>
<comment type="similarity">
    <text evidence="2 10">Belongs to the UDP-glycosyltransferase family.</text>
</comment>
<comment type="subcellular location">
    <subcellularLocation>
        <location evidence="1 11">Membrane</location>
        <topology evidence="1 11">Single-pass membrane protein</topology>
    </subcellularLocation>
</comment>
<dbReference type="InterPro" id="IPR002213">
    <property type="entry name" value="UDP_glucos_trans"/>
</dbReference>
<feature type="signal peptide" evidence="11">
    <location>
        <begin position="1"/>
        <end position="17"/>
    </location>
</feature>
<evidence type="ECO:0000256" key="9">
    <source>
        <dbReference type="ARBA" id="ARBA00047475"/>
    </source>
</evidence>
<organism evidence="12 13">
    <name type="scientific">Steinernema hermaphroditum</name>
    <dbReference type="NCBI Taxonomy" id="289476"/>
    <lineage>
        <taxon>Eukaryota</taxon>
        <taxon>Metazoa</taxon>
        <taxon>Ecdysozoa</taxon>
        <taxon>Nematoda</taxon>
        <taxon>Chromadorea</taxon>
        <taxon>Rhabditida</taxon>
        <taxon>Tylenchina</taxon>
        <taxon>Panagrolaimomorpha</taxon>
        <taxon>Strongyloidoidea</taxon>
        <taxon>Steinernematidae</taxon>
        <taxon>Steinernema</taxon>
    </lineage>
</organism>
<evidence type="ECO:0000256" key="11">
    <source>
        <dbReference type="RuleBase" id="RU362059"/>
    </source>
</evidence>
<dbReference type="PROSITE" id="PS00375">
    <property type="entry name" value="UDPGT"/>
    <property type="match status" value="1"/>
</dbReference>
<dbReference type="InterPro" id="IPR035595">
    <property type="entry name" value="UDP_glycos_trans_CS"/>
</dbReference>
<reference evidence="12" key="1">
    <citation type="submission" date="2023-06" db="EMBL/GenBank/DDBJ databases">
        <title>Genomic analysis of the entomopathogenic nematode Steinernema hermaphroditum.</title>
        <authorList>
            <person name="Schwarz E.M."/>
            <person name="Heppert J.K."/>
            <person name="Baniya A."/>
            <person name="Schwartz H.T."/>
            <person name="Tan C.-H."/>
            <person name="Antoshechkin I."/>
            <person name="Sternberg P.W."/>
            <person name="Goodrich-Blair H."/>
            <person name="Dillman A.R."/>
        </authorList>
    </citation>
    <scope>NUCLEOTIDE SEQUENCE</scope>
    <source>
        <strain evidence="12">PS9179</strain>
        <tissue evidence="12">Whole animal</tissue>
    </source>
</reference>
<accession>A0AA39H2I7</accession>
<evidence type="ECO:0000256" key="4">
    <source>
        <dbReference type="ARBA" id="ARBA00022679"/>
    </source>
</evidence>
<feature type="transmembrane region" description="Helical" evidence="11">
    <location>
        <begin position="484"/>
        <end position="508"/>
    </location>
</feature>
<dbReference type="FunFam" id="3.40.50.2000:FF:000038">
    <property type="entry name" value="UDP-GlucuronosylTransferase"/>
    <property type="match status" value="1"/>
</dbReference>
<dbReference type="GO" id="GO:0016020">
    <property type="term" value="C:membrane"/>
    <property type="evidence" value="ECO:0007669"/>
    <property type="project" value="UniProtKB-SubCell"/>
</dbReference>
<evidence type="ECO:0000256" key="6">
    <source>
        <dbReference type="ARBA" id="ARBA00022729"/>
    </source>
</evidence>
<name>A0AA39H2I7_9BILA</name>